<sequence length="147" mass="16727">MNNCNMNQENNYASIENVPVLPLVFDSVACKVPESLAKSFMTCPLCKDFLKKVTTVTVCLHRFCESCIKKYLKVISMKCPVCGIRLSSLRQLRTDVEYGRLVEELQKGLPAQRKDMELTRAQEQNIHIKTETSNSEEPHETTSKSII</sequence>
<evidence type="ECO:0000256" key="7">
    <source>
        <dbReference type="ARBA" id="ARBA00022833"/>
    </source>
</evidence>
<comment type="pathway">
    <text evidence="2">Protein modification; protein ubiquitination.</text>
</comment>
<proteinExistence type="predicted"/>
<comment type="catalytic activity">
    <reaction evidence="1">
        <text>S-ubiquitinyl-[E2 ubiquitin-conjugating enzyme]-L-cysteine + [acceptor protein]-L-lysine = [E2 ubiquitin-conjugating enzyme]-L-cysteine + N(6)-ubiquitinyl-[acceptor protein]-L-lysine.</text>
        <dbReference type="EC" id="2.3.2.27"/>
    </reaction>
</comment>
<dbReference type="SUPFAM" id="SSF57850">
    <property type="entry name" value="RING/U-box"/>
    <property type="match status" value="1"/>
</dbReference>
<evidence type="ECO:0000256" key="1">
    <source>
        <dbReference type="ARBA" id="ARBA00000900"/>
    </source>
</evidence>
<dbReference type="GO" id="GO:0008270">
    <property type="term" value="F:zinc ion binding"/>
    <property type="evidence" value="ECO:0007669"/>
    <property type="project" value="UniProtKB-KW"/>
</dbReference>
<dbReference type="GO" id="GO:0061630">
    <property type="term" value="F:ubiquitin protein ligase activity"/>
    <property type="evidence" value="ECO:0007669"/>
    <property type="project" value="UniProtKB-EC"/>
</dbReference>
<protein>
    <recommendedName>
        <fullName evidence="3">RING-type E3 ubiquitin transferase</fullName>
        <ecNumber evidence="3">2.3.2.27</ecNumber>
    </recommendedName>
</protein>
<dbReference type="PROSITE" id="PS50089">
    <property type="entry name" value="ZF_RING_2"/>
    <property type="match status" value="1"/>
</dbReference>
<name>A0A9C7UU50_9RHOD</name>
<dbReference type="EC" id="2.3.2.27" evidence="3"/>
<keyword evidence="4" id="KW-0808">Transferase</keyword>
<evidence type="ECO:0000256" key="5">
    <source>
        <dbReference type="ARBA" id="ARBA00022723"/>
    </source>
</evidence>
<keyword evidence="7" id="KW-0862">Zinc</keyword>
<reference evidence="11" key="1">
    <citation type="journal article" date="2022" name="Proc. Natl. Acad. Sci. U.S.A.">
        <title>Life cycle and functional genomics of the unicellular red alga Galdieria for elucidating algal and plant evolution and industrial use.</title>
        <authorList>
            <person name="Hirooka S."/>
            <person name="Itabashi T."/>
            <person name="Ichinose T.M."/>
            <person name="Onuma R."/>
            <person name="Fujiwara T."/>
            <person name="Yamashita S."/>
            <person name="Jong L.W."/>
            <person name="Tomita R."/>
            <person name="Iwane A.H."/>
            <person name="Miyagishima S.Y."/>
        </authorList>
    </citation>
    <scope>NUCLEOTIDE SEQUENCE</scope>
    <source>
        <strain evidence="11">NBRC 102759</strain>
    </source>
</reference>
<dbReference type="PANTHER" id="PTHR46076">
    <property type="entry name" value="E3 UBIQUITIN-PROTEIN LIGASE RING1 / RING 2 FAMILY MEMBER"/>
    <property type="match status" value="1"/>
</dbReference>
<dbReference type="GO" id="GO:0003682">
    <property type="term" value="F:chromatin binding"/>
    <property type="evidence" value="ECO:0007669"/>
    <property type="project" value="TreeGrafter"/>
</dbReference>
<dbReference type="EMBL" id="BQMJ01000066">
    <property type="protein sequence ID" value="GJQ15235.1"/>
    <property type="molecule type" value="Genomic_DNA"/>
</dbReference>
<dbReference type="InterPro" id="IPR017907">
    <property type="entry name" value="Znf_RING_CS"/>
</dbReference>
<dbReference type="Proteomes" id="UP001061958">
    <property type="component" value="Unassembled WGS sequence"/>
</dbReference>
<dbReference type="SMART" id="SM00184">
    <property type="entry name" value="RING"/>
    <property type="match status" value="1"/>
</dbReference>
<dbReference type="GO" id="GO:0031519">
    <property type="term" value="C:PcG protein complex"/>
    <property type="evidence" value="ECO:0007669"/>
    <property type="project" value="TreeGrafter"/>
</dbReference>
<feature type="region of interest" description="Disordered" evidence="9">
    <location>
        <begin position="123"/>
        <end position="147"/>
    </location>
</feature>
<evidence type="ECO:0000313" key="11">
    <source>
        <dbReference type="EMBL" id="GJQ15235.1"/>
    </source>
</evidence>
<dbReference type="InterPro" id="IPR013083">
    <property type="entry name" value="Znf_RING/FYVE/PHD"/>
</dbReference>
<evidence type="ECO:0000256" key="3">
    <source>
        <dbReference type="ARBA" id="ARBA00012483"/>
    </source>
</evidence>
<comment type="caution">
    <text evidence="11">The sequence shown here is derived from an EMBL/GenBank/DDBJ whole genome shotgun (WGS) entry which is preliminary data.</text>
</comment>
<evidence type="ECO:0000256" key="6">
    <source>
        <dbReference type="ARBA" id="ARBA00022771"/>
    </source>
</evidence>
<accession>A0A9C7UU50</accession>
<evidence type="ECO:0000256" key="4">
    <source>
        <dbReference type="ARBA" id="ARBA00022679"/>
    </source>
</evidence>
<dbReference type="PROSITE" id="PS00518">
    <property type="entry name" value="ZF_RING_1"/>
    <property type="match status" value="1"/>
</dbReference>
<evidence type="ECO:0000256" key="2">
    <source>
        <dbReference type="ARBA" id="ARBA00004906"/>
    </source>
</evidence>
<keyword evidence="5" id="KW-0479">Metal-binding</keyword>
<dbReference type="Gene3D" id="3.30.40.10">
    <property type="entry name" value="Zinc/RING finger domain, C3HC4 (zinc finger)"/>
    <property type="match status" value="1"/>
</dbReference>
<reference evidence="11" key="2">
    <citation type="submission" date="2022-01" db="EMBL/GenBank/DDBJ databases">
        <authorList>
            <person name="Hirooka S."/>
            <person name="Miyagishima S.Y."/>
        </authorList>
    </citation>
    <scope>NUCLEOTIDE SEQUENCE</scope>
    <source>
        <strain evidence="11">NBRC 102759</strain>
    </source>
</reference>
<evidence type="ECO:0000313" key="12">
    <source>
        <dbReference type="Proteomes" id="UP001061958"/>
    </source>
</evidence>
<feature type="domain" description="RING-type" evidence="10">
    <location>
        <begin position="43"/>
        <end position="82"/>
    </location>
</feature>
<dbReference type="Pfam" id="PF13923">
    <property type="entry name" value="zf-C3HC4_2"/>
    <property type="match status" value="1"/>
</dbReference>
<dbReference type="AlphaFoldDB" id="A0A9C7UU50"/>
<dbReference type="InterPro" id="IPR043540">
    <property type="entry name" value="RING1/RING2"/>
</dbReference>
<gene>
    <name evidence="11" type="ORF">GpartN1_g7026.t1</name>
</gene>
<keyword evidence="12" id="KW-1185">Reference proteome</keyword>
<evidence type="ECO:0000256" key="8">
    <source>
        <dbReference type="PROSITE-ProRule" id="PRU00175"/>
    </source>
</evidence>
<dbReference type="GO" id="GO:0000151">
    <property type="term" value="C:ubiquitin ligase complex"/>
    <property type="evidence" value="ECO:0007669"/>
    <property type="project" value="InterPro"/>
</dbReference>
<evidence type="ECO:0000259" key="10">
    <source>
        <dbReference type="PROSITE" id="PS50089"/>
    </source>
</evidence>
<dbReference type="OrthoDB" id="337575at2759"/>
<dbReference type="InterPro" id="IPR001841">
    <property type="entry name" value="Znf_RING"/>
</dbReference>
<organism evidence="11 12">
    <name type="scientific">Galdieria partita</name>
    <dbReference type="NCBI Taxonomy" id="83374"/>
    <lineage>
        <taxon>Eukaryota</taxon>
        <taxon>Rhodophyta</taxon>
        <taxon>Bangiophyceae</taxon>
        <taxon>Galdieriales</taxon>
        <taxon>Galdieriaceae</taxon>
        <taxon>Galdieria</taxon>
    </lineage>
</organism>
<dbReference type="PANTHER" id="PTHR46076:SF3">
    <property type="entry name" value="E3 UBIQUITIN-PROTEIN LIGASE RING1"/>
    <property type="match status" value="1"/>
</dbReference>
<evidence type="ECO:0000256" key="9">
    <source>
        <dbReference type="SAM" id="MobiDB-lite"/>
    </source>
</evidence>
<keyword evidence="6 8" id="KW-0863">Zinc-finger</keyword>